<comment type="similarity">
    <text evidence="1">Belongs to the metallo-dependent hydrolases superfamily.</text>
</comment>
<gene>
    <name evidence="3" type="ORF">METZ01_LOCUS182660</name>
</gene>
<organism evidence="3">
    <name type="scientific">marine metagenome</name>
    <dbReference type="NCBI Taxonomy" id="408172"/>
    <lineage>
        <taxon>unclassified sequences</taxon>
        <taxon>metagenomes</taxon>
        <taxon>ecological metagenomes</taxon>
    </lineage>
</organism>
<dbReference type="Pfam" id="PF04909">
    <property type="entry name" value="Amidohydro_2"/>
    <property type="match status" value="1"/>
</dbReference>
<name>A0A382CUG7_9ZZZZ</name>
<dbReference type="PANTHER" id="PTHR43569:SF1">
    <property type="entry name" value="BLL3371 PROTEIN"/>
    <property type="match status" value="1"/>
</dbReference>
<dbReference type="SUPFAM" id="SSF51556">
    <property type="entry name" value="Metallo-dependent hydrolases"/>
    <property type="match status" value="1"/>
</dbReference>
<protein>
    <recommendedName>
        <fullName evidence="2">Amidohydrolase-related domain-containing protein</fullName>
    </recommendedName>
</protein>
<dbReference type="AlphaFoldDB" id="A0A382CUG7"/>
<dbReference type="GO" id="GO:0016787">
    <property type="term" value="F:hydrolase activity"/>
    <property type="evidence" value="ECO:0007669"/>
    <property type="project" value="InterPro"/>
</dbReference>
<reference evidence="3" key="1">
    <citation type="submission" date="2018-05" db="EMBL/GenBank/DDBJ databases">
        <authorList>
            <person name="Lanie J.A."/>
            <person name="Ng W.-L."/>
            <person name="Kazmierczak K.M."/>
            <person name="Andrzejewski T.M."/>
            <person name="Davidsen T.M."/>
            <person name="Wayne K.J."/>
            <person name="Tettelin H."/>
            <person name="Glass J.I."/>
            <person name="Rusch D."/>
            <person name="Podicherti R."/>
            <person name="Tsui H.-C.T."/>
            <person name="Winkler M.E."/>
        </authorList>
    </citation>
    <scope>NUCLEOTIDE SEQUENCE</scope>
</reference>
<dbReference type="EMBL" id="UINC01036202">
    <property type="protein sequence ID" value="SVB29806.1"/>
    <property type="molecule type" value="Genomic_DNA"/>
</dbReference>
<dbReference type="InterPro" id="IPR032466">
    <property type="entry name" value="Metal_Hydrolase"/>
</dbReference>
<feature type="domain" description="Amidohydrolase-related" evidence="2">
    <location>
        <begin position="4"/>
        <end position="292"/>
    </location>
</feature>
<evidence type="ECO:0000313" key="3">
    <source>
        <dbReference type="EMBL" id="SVB29806.1"/>
    </source>
</evidence>
<dbReference type="InterPro" id="IPR052350">
    <property type="entry name" value="Metallo-dep_Lactonases"/>
</dbReference>
<evidence type="ECO:0000256" key="1">
    <source>
        <dbReference type="ARBA" id="ARBA00038310"/>
    </source>
</evidence>
<dbReference type="PANTHER" id="PTHR43569">
    <property type="entry name" value="AMIDOHYDROLASE"/>
    <property type="match status" value="1"/>
</dbReference>
<evidence type="ECO:0000259" key="2">
    <source>
        <dbReference type="Pfam" id="PF04909"/>
    </source>
</evidence>
<accession>A0A382CUG7</accession>
<sequence length="292" mass="34433">MKIIDAHHHTWDLSVFPYSWMNNPHPTGDISHLKNNYLIDDLLEDAKNLELIKSVHIQCQGGINSPVEETEWLQSLSDKQGFPHALVVYSDFLREGIEKEIEEHCQFKNTRGMRYLLNYINNDPINCFAPKEALLDTTFKKNYSLLEKYNLSFDMHLWWTQYSYAFDLIKSHPNILNIINHAGTPRKRDEEYLSNWRNGLKTLAQAPNTVIKISGLGMFDQQWTTDSIKPLVLDCIEIFGINRCFFSTNFPVDKKYSSYEKVWNSYFDITKDFSIDEKEKLFFKNAEKYYRI</sequence>
<dbReference type="InterPro" id="IPR006680">
    <property type="entry name" value="Amidohydro-rel"/>
</dbReference>
<dbReference type="Gene3D" id="3.20.20.140">
    <property type="entry name" value="Metal-dependent hydrolases"/>
    <property type="match status" value="1"/>
</dbReference>
<proteinExistence type="inferred from homology"/>